<keyword evidence="2" id="KW-0378">Hydrolase</keyword>
<comment type="cofactor">
    <cofactor evidence="1">
        <name>Mg(2+)</name>
        <dbReference type="ChEBI" id="CHEBI:18420"/>
    </cofactor>
</comment>
<dbReference type="SUPFAM" id="SSF55811">
    <property type="entry name" value="Nudix"/>
    <property type="match status" value="1"/>
</dbReference>
<dbReference type="Pfam" id="PF00293">
    <property type="entry name" value="NUDIX"/>
    <property type="match status" value="1"/>
</dbReference>
<accession>A0A368K1Y9</accession>
<dbReference type="InterPro" id="IPR015797">
    <property type="entry name" value="NUDIX_hydrolase-like_dom_sf"/>
</dbReference>
<evidence type="ECO:0000313" key="5">
    <source>
        <dbReference type="Proteomes" id="UP000253420"/>
    </source>
</evidence>
<gene>
    <name evidence="4" type="ORF">DUT91_14045</name>
</gene>
<dbReference type="PROSITE" id="PS51462">
    <property type="entry name" value="NUDIX"/>
    <property type="match status" value="1"/>
</dbReference>
<name>A0A368K1Y9_9HYPH</name>
<dbReference type="GO" id="GO:0016787">
    <property type="term" value="F:hydrolase activity"/>
    <property type="evidence" value="ECO:0007669"/>
    <property type="project" value="UniProtKB-KW"/>
</dbReference>
<dbReference type="CDD" id="cd04690">
    <property type="entry name" value="NUDIX_Hydrolase"/>
    <property type="match status" value="1"/>
</dbReference>
<proteinExistence type="predicted"/>
<keyword evidence="5" id="KW-1185">Reference proteome</keyword>
<evidence type="ECO:0000256" key="1">
    <source>
        <dbReference type="ARBA" id="ARBA00001946"/>
    </source>
</evidence>
<evidence type="ECO:0000259" key="3">
    <source>
        <dbReference type="PROSITE" id="PS51462"/>
    </source>
</evidence>
<dbReference type="OrthoDB" id="9801098at2"/>
<evidence type="ECO:0000256" key="2">
    <source>
        <dbReference type="ARBA" id="ARBA00022801"/>
    </source>
</evidence>
<organism evidence="4 5">
    <name type="scientific">Phyllobacterium salinisoli</name>
    <dbReference type="NCBI Taxonomy" id="1899321"/>
    <lineage>
        <taxon>Bacteria</taxon>
        <taxon>Pseudomonadati</taxon>
        <taxon>Pseudomonadota</taxon>
        <taxon>Alphaproteobacteria</taxon>
        <taxon>Hyphomicrobiales</taxon>
        <taxon>Phyllobacteriaceae</taxon>
        <taxon>Phyllobacterium</taxon>
    </lineage>
</organism>
<sequence>MGKGEALSVTEQPAEALPVIRIAAGLIVDDAGRVLLVRKRGTEAFMQAGGKIEPREMATDALARELSEELNLTLDPDGHEHLGQFIAQAANETGHMVEAEVFFMRVQAPVLPSAEIEEVVWVDPSDTADLPLAPLTRDHLLPIARHRFTATPRGV</sequence>
<dbReference type="PROSITE" id="PS00893">
    <property type="entry name" value="NUDIX_BOX"/>
    <property type="match status" value="1"/>
</dbReference>
<dbReference type="AlphaFoldDB" id="A0A368K1Y9"/>
<dbReference type="Proteomes" id="UP000253420">
    <property type="component" value="Unassembled WGS sequence"/>
</dbReference>
<dbReference type="EMBL" id="QOZG01000005">
    <property type="protein sequence ID" value="RCS23399.1"/>
    <property type="molecule type" value="Genomic_DNA"/>
</dbReference>
<comment type="caution">
    <text evidence="4">The sequence shown here is derived from an EMBL/GenBank/DDBJ whole genome shotgun (WGS) entry which is preliminary data.</text>
</comment>
<dbReference type="InterPro" id="IPR000086">
    <property type="entry name" value="NUDIX_hydrolase_dom"/>
</dbReference>
<reference evidence="4 5" key="1">
    <citation type="submission" date="2018-07" db="EMBL/GenBank/DDBJ databases">
        <title>The draft genome of Phyllobacterium salinisoli.</title>
        <authorList>
            <person name="Liu L."/>
            <person name="Li L."/>
            <person name="Zhang X."/>
            <person name="Liang L."/>
        </authorList>
    </citation>
    <scope>NUCLEOTIDE SEQUENCE [LARGE SCALE GENOMIC DNA]</scope>
    <source>
        <strain evidence="4 5">LLAN61</strain>
    </source>
</reference>
<protein>
    <submittedName>
        <fullName evidence="4">NUDIX domain-containing protein</fullName>
    </submittedName>
</protein>
<dbReference type="PANTHER" id="PTHR43046:SF2">
    <property type="entry name" value="8-OXO-DGTP DIPHOSPHATASE-RELATED"/>
    <property type="match status" value="1"/>
</dbReference>
<dbReference type="InterPro" id="IPR020084">
    <property type="entry name" value="NUDIX_hydrolase_CS"/>
</dbReference>
<evidence type="ECO:0000313" key="4">
    <source>
        <dbReference type="EMBL" id="RCS23399.1"/>
    </source>
</evidence>
<feature type="domain" description="Nudix hydrolase" evidence="3">
    <location>
        <begin position="18"/>
        <end position="145"/>
    </location>
</feature>
<dbReference type="PANTHER" id="PTHR43046">
    <property type="entry name" value="GDP-MANNOSE MANNOSYL HYDROLASE"/>
    <property type="match status" value="1"/>
</dbReference>
<dbReference type="Gene3D" id="3.90.79.10">
    <property type="entry name" value="Nucleoside Triphosphate Pyrophosphohydrolase"/>
    <property type="match status" value="1"/>
</dbReference>